<dbReference type="InterPro" id="IPR036770">
    <property type="entry name" value="Ankyrin_rpt-contain_sf"/>
</dbReference>
<feature type="compositionally biased region" description="Basic and acidic residues" evidence="2">
    <location>
        <begin position="116"/>
        <end position="127"/>
    </location>
</feature>
<dbReference type="PANTHER" id="PTHR16027:SF6">
    <property type="entry name" value="DILUTE DOMAIN-CONTAINING PROTEIN"/>
    <property type="match status" value="1"/>
</dbReference>
<dbReference type="PROSITE" id="PS51126">
    <property type="entry name" value="DILUTE"/>
    <property type="match status" value="1"/>
</dbReference>
<sequence length="785" mass="88333">MDDDVLSVTHRRSLSGFNSIYSDLTEYNDDRLLSHVADSSSMNLDQKRRPPRMPLKHIASPSSPTHTRDHCDHSTEATGDEEQENDEESAALSPSTLSMDSDVDVDDEGEGEDLDDPKTIMERPISDAEKRERLSKLFSRAASNGDLQCIVDMLTNVRDWIDIDYHDEDGSTPLILATCFGHTAVAFMLLDAGAMVDARDQFGWTALVWATNNKHEHIVRLLLEHDASTSTQTSKGRTVADFLRHDPNENTRIAEIFQEPIRTDSMVSKMALCNSSAITMKDGPPVSDRLYRLEIDGTEDMMQGKNWYSRVLPDHPMATEAAPPIKDDRTLSHQDQAEEEEEDGSEFNWECCQPDQMFVFLSKDVSHIIKISITAMEPDRSRAQEPISAYTLFLAARFAHYYSTPELLVELLDAASSAILFVTECRSDDMNLIAYWICNTSALLHFLQKDPGLHSVSSTHQDRLEALVLNMVQMVVLDAERRIEQILELAILDHDTIMGLENVKFQKDWAFSFWRGKAGGNSRTGTSYDIHPEIIHHIITQLLYYISCEIINHMLGNRRFLSRSKALQTRLNLSVLEDWVRNNCLPTRLSDQLAPVVQLLQLLQVLSQQTDLTTWIETRKKLEHLSSVQVKCAVISYRYEVDESRLPAAVIKYVLQVATESEKGARRIQDRKDGRMQTASQRSSSIQGVNAVFHSAEVELVEAGFQESKVAAPVHMSSCGIEKQTIEEGGAVLLSEMRSSKGWVPSAIPADLATRGRDAARVFVPQIPEEMVVLLDSNNVILTFP</sequence>
<dbReference type="Pfam" id="PF12796">
    <property type="entry name" value="Ank_2"/>
    <property type="match status" value="1"/>
</dbReference>
<protein>
    <recommendedName>
        <fullName evidence="3">Dilute domain-containing protein</fullName>
    </recommendedName>
</protein>
<dbReference type="Pfam" id="PF01843">
    <property type="entry name" value="DIL"/>
    <property type="match status" value="1"/>
</dbReference>
<feature type="compositionally biased region" description="Acidic residues" evidence="2">
    <location>
        <begin position="101"/>
        <end position="115"/>
    </location>
</feature>
<dbReference type="Proteomes" id="UP000726737">
    <property type="component" value="Unassembled WGS sequence"/>
</dbReference>
<feature type="compositionally biased region" description="Basic and acidic residues" evidence="2">
    <location>
        <begin position="325"/>
        <end position="336"/>
    </location>
</feature>
<feature type="region of interest" description="Disordered" evidence="2">
    <location>
        <begin position="318"/>
        <end position="346"/>
    </location>
</feature>
<feature type="repeat" description="ANK" evidence="1">
    <location>
        <begin position="169"/>
        <end position="201"/>
    </location>
</feature>
<dbReference type="InterPro" id="IPR002710">
    <property type="entry name" value="Dilute_dom"/>
</dbReference>
<evidence type="ECO:0000256" key="1">
    <source>
        <dbReference type="PROSITE-ProRule" id="PRU00023"/>
    </source>
</evidence>
<feature type="compositionally biased region" description="Acidic residues" evidence="2">
    <location>
        <begin position="78"/>
        <end position="89"/>
    </location>
</feature>
<dbReference type="OrthoDB" id="426293at2759"/>
<dbReference type="InterPro" id="IPR002110">
    <property type="entry name" value="Ankyrin_rpt"/>
</dbReference>
<keyword evidence="5" id="KW-1185">Reference proteome</keyword>
<keyword evidence="1" id="KW-0040">ANK repeat</keyword>
<organism evidence="4 5">
    <name type="scientific">Mortierella polycephala</name>
    <dbReference type="NCBI Taxonomy" id="41804"/>
    <lineage>
        <taxon>Eukaryota</taxon>
        <taxon>Fungi</taxon>
        <taxon>Fungi incertae sedis</taxon>
        <taxon>Mucoromycota</taxon>
        <taxon>Mortierellomycotina</taxon>
        <taxon>Mortierellomycetes</taxon>
        <taxon>Mortierellales</taxon>
        <taxon>Mortierellaceae</taxon>
        <taxon>Mortierella</taxon>
    </lineage>
</organism>
<feature type="region of interest" description="Disordered" evidence="2">
    <location>
        <begin position="38"/>
        <end position="127"/>
    </location>
</feature>
<dbReference type="SMART" id="SM00248">
    <property type="entry name" value="ANK"/>
    <property type="match status" value="2"/>
</dbReference>
<comment type="caution">
    <text evidence="4">The sequence shown here is derived from an EMBL/GenBank/DDBJ whole genome shotgun (WGS) entry which is preliminary data.</text>
</comment>
<proteinExistence type="predicted"/>
<evidence type="ECO:0000313" key="4">
    <source>
        <dbReference type="EMBL" id="KAG0267429.1"/>
    </source>
</evidence>
<dbReference type="PANTHER" id="PTHR16027">
    <property type="entry name" value="DILUTE DOMAIN-CONTAINING PROTEIN YPR089W"/>
    <property type="match status" value="1"/>
</dbReference>
<feature type="compositionally biased region" description="Basic and acidic residues" evidence="2">
    <location>
        <begin position="66"/>
        <end position="75"/>
    </location>
</feature>
<reference evidence="4" key="1">
    <citation type="journal article" date="2020" name="Fungal Divers.">
        <title>Resolving the Mortierellaceae phylogeny through synthesis of multi-gene phylogenetics and phylogenomics.</title>
        <authorList>
            <person name="Vandepol N."/>
            <person name="Liber J."/>
            <person name="Desiro A."/>
            <person name="Na H."/>
            <person name="Kennedy M."/>
            <person name="Barry K."/>
            <person name="Grigoriev I.V."/>
            <person name="Miller A.N."/>
            <person name="O'Donnell K."/>
            <person name="Stajich J.E."/>
            <person name="Bonito G."/>
        </authorList>
    </citation>
    <scope>NUCLEOTIDE SEQUENCE</scope>
    <source>
        <strain evidence="4">KOD948</strain>
    </source>
</reference>
<dbReference type="PROSITE" id="PS50088">
    <property type="entry name" value="ANK_REPEAT"/>
    <property type="match status" value="2"/>
</dbReference>
<evidence type="ECO:0000313" key="5">
    <source>
        <dbReference type="Proteomes" id="UP000726737"/>
    </source>
</evidence>
<gene>
    <name evidence="4" type="ORF">BG011_005714</name>
</gene>
<dbReference type="SUPFAM" id="SSF48403">
    <property type="entry name" value="Ankyrin repeat"/>
    <property type="match status" value="1"/>
</dbReference>
<evidence type="ECO:0000259" key="3">
    <source>
        <dbReference type="PROSITE" id="PS51126"/>
    </source>
</evidence>
<dbReference type="InterPro" id="IPR052072">
    <property type="entry name" value="Vascular_dev_regulator"/>
</dbReference>
<feature type="repeat" description="ANK" evidence="1">
    <location>
        <begin position="202"/>
        <end position="234"/>
    </location>
</feature>
<accession>A0A9P6UBD6</accession>
<name>A0A9P6UBD6_9FUNG</name>
<dbReference type="SMART" id="SM01132">
    <property type="entry name" value="DIL"/>
    <property type="match status" value="1"/>
</dbReference>
<dbReference type="EMBL" id="JAAAJA010000004">
    <property type="protein sequence ID" value="KAG0267429.1"/>
    <property type="molecule type" value="Genomic_DNA"/>
</dbReference>
<feature type="domain" description="Dilute" evidence="3">
    <location>
        <begin position="409"/>
        <end position="660"/>
    </location>
</feature>
<dbReference type="AlphaFoldDB" id="A0A9P6UBD6"/>
<dbReference type="PROSITE" id="PS50297">
    <property type="entry name" value="ANK_REP_REGION"/>
    <property type="match status" value="1"/>
</dbReference>
<dbReference type="GO" id="GO:0051020">
    <property type="term" value="F:GTPase binding"/>
    <property type="evidence" value="ECO:0007669"/>
    <property type="project" value="TreeGrafter"/>
</dbReference>
<dbReference type="Gene3D" id="1.25.40.20">
    <property type="entry name" value="Ankyrin repeat-containing domain"/>
    <property type="match status" value="1"/>
</dbReference>
<evidence type="ECO:0000256" key="2">
    <source>
        <dbReference type="SAM" id="MobiDB-lite"/>
    </source>
</evidence>